<reference evidence="4" key="1">
    <citation type="submission" date="2022-07" db="EMBL/GenBank/DDBJ databases">
        <title>Genome Sequence of Leucocoprinus birnbaumii.</title>
        <authorList>
            <person name="Buettner E."/>
        </authorList>
    </citation>
    <scope>NUCLEOTIDE SEQUENCE</scope>
    <source>
        <strain evidence="4">VT141</strain>
    </source>
</reference>
<dbReference type="InterPro" id="IPR049207">
    <property type="entry name" value="DUF4246_N"/>
</dbReference>
<dbReference type="PANTHER" id="PTHR33119:SF1">
    <property type="entry name" value="FE2OG DIOXYGENASE DOMAIN-CONTAINING PROTEIN"/>
    <property type="match status" value="1"/>
</dbReference>
<keyword evidence="5" id="KW-1185">Reference proteome</keyword>
<dbReference type="PANTHER" id="PTHR33119">
    <property type="entry name" value="IFI3P"/>
    <property type="match status" value="1"/>
</dbReference>
<evidence type="ECO:0000313" key="5">
    <source>
        <dbReference type="Proteomes" id="UP001213000"/>
    </source>
</evidence>
<evidence type="ECO:0000313" key="4">
    <source>
        <dbReference type="EMBL" id="KAJ3562998.1"/>
    </source>
</evidence>
<name>A0AAD5VL09_9AGAR</name>
<feature type="region of interest" description="Disordered" evidence="1">
    <location>
        <begin position="129"/>
        <end position="177"/>
    </location>
</feature>
<proteinExistence type="predicted"/>
<accession>A0AAD5VL09</accession>
<dbReference type="InterPro" id="IPR025340">
    <property type="entry name" value="DUF4246"/>
</dbReference>
<evidence type="ECO:0000259" key="2">
    <source>
        <dbReference type="Pfam" id="PF14033"/>
    </source>
</evidence>
<gene>
    <name evidence="4" type="ORF">NP233_g9227</name>
</gene>
<dbReference type="InterPro" id="IPR049192">
    <property type="entry name" value="DUF4246_C"/>
</dbReference>
<protein>
    <submittedName>
        <fullName evidence="4">Uncharacterized protein</fullName>
    </submittedName>
</protein>
<evidence type="ECO:0000259" key="3">
    <source>
        <dbReference type="Pfam" id="PF21666"/>
    </source>
</evidence>
<sequence>MFEQRTASSKRARIGLQHLEPLLQSSHTLPRRCRDAASYDIMRPPPLPGFGLPLSYDPKDRQGRLFPSVLDPYLSDFDAHSRARLQAFTLRELRMFAFMNAVTDKPSWETKVFDESILEKWKEEMGVKEGAGVGDDGDQENNDGVGSKAEEADAGSNVNSESHQSDDHGDDDNSIPCPPDFTQRMFQYCIEELRYRADVYKKHGFIQVLSGEIFKSDTVIPSELQESLKAAVAPLENVPENERDWHPGSNEQVLDLVHPSLFPLVYGLSRILPNTTTNLDDCIGRCGAGETVVLDTLSKEDLSAYSEKFQWLPCDVDISGESPKILTYINNLHPQKHEHLYAIIEKILARIIPLWNATLSPLLSNDVPHRIKYEGAAYDDAAWEKYLEDYGPKKSEDADEDEDEIFWERSYELERKYKSKFYLHPDVEKDFVPPEDDIYRGVDLKRDFSSTGLQVIVKLANIHLTPANPEYAGGTWHIEGQLNEHICATAIYYYDVDNISSSYLNFRSSVDSDHLENGVGYEQHDNDWLDVIYGLENWQPLIQELGGIQAREGRLVTFPNILQHQVQPFRLVDPTKPGHRKILAFFLVDPNIKIISTANVPCQRQDWREELVLESSVLAKLPAELRDIVVKSRDEFPISLNEAKVVREELMEERKEYVLGYQDQNFKNTSVSLCEH</sequence>
<dbReference type="Pfam" id="PF21666">
    <property type="entry name" value="DUF4246_N"/>
    <property type="match status" value="1"/>
</dbReference>
<evidence type="ECO:0000256" key="1">
    <source>
        <dbReference type="SAM" id="MobiDB-lite"/>
    </source>
</evidence>
<dbReference type="Pfam" id="PF14033">
    <property type="entry name" value="DUF4246"/>
    <property type="match status" value="1"/>
</dbReference>
<dbReference type="AlphaFoldDB" id="A0AAD5VL09"/>
<organism evidence="4 5">
    <name type="scientific">Leucocoprinus birnbaumii</name>
    <dbReference type="NCBI Taxonomy" id="56174"/>
    <lineage>
        <taxon>Eukaryota</taxon>
        <taxon>Fungi</taxon>
        <taxon>Dikarya</taxon>
        <taxon>Basidiomycota</taxon>
        <taxon>Agaricomycotina</taxon>
        <taxon>Agaricomycetes</taxon>
        <taxon>Agaricomycetidae</taxon>
        <taxon>Agaricales</taxon>
        <taxon>Agaricineae</taxon>
        <taxon>Agaricaceae</taxon>
        <taxon>Leucocoprinus</taxon>
    </lineage>
</organism>
<comment type="caution">
    <text evidence="4">The sequence shown here is derived from an EMBL/GenBank/DDBJ whole genome shotgun (WGS) entry which is preliminary data.</text>
</comment>
<feature type="domain" description="DUF4246" evidence="3">
    <location>
        <begin position="47"/>
        <end position="124"/>
    </location>
</feature>
<feature type="domain" description="DUF4246" evidence="2">
    <location>
        <begin position="184"/>
        <end position="610"/>
    </location>
</feature>
<dbReference type="Proteomes" id="UP001213000">
    <property type="component" value="Unassembled WGS sequence"/>
</dbReference>
<dbReference type="EMBL" id="JANIEX010000807">
    <property type="protein sequence ID" value="KAJ3562998.1"/>
    <property type="molecule type" value="Genomic_DNA"/>
</dbReference>